<dbReference type="PROSITE" id="PS51259">
    <property type="entry name" value="MHD2"/>
    <property type="match status" value="1"/>
</dbReference>
<keyword evidence="5" id="KW-1185">Reference proteome</keyword>
<dbReference type="InterPro" id="IPR014772">
    <property type="entry name" value="Munc13_dom-2"/>
</dbReference>
<dbReference type="Pfam" id="PF25761">
    <property type="entry name" value="TPR_PATROL1"/>
    <property type="match status" value="1"/>
</dbReference>
<reference evidence="4 5" key="1">
    <citation type="submission" date="2024-11" db="EMBL/GenBank/DDBJ databases">
        <title>A near-complete genome assembly of Cinchona calisaya.</title>
        <authorList>
            <person name="Lian D.C."/>
            <person name="Zhao X.W."/>
            <person name="Wei L."/>
        </authorList>
    </citation>
    <scope>NUCLEOTIDE SEQUENCE [LARGE SCALE GENOMIC DNA]</scope>
    <source>
        <tissue evidence="4">Nenye</tissue>
    </source>
</reference>
<dbReference type="PANTHER" id="PTHR31280:SF16">
    <property type="entry name" value="GLS PROTEIN (DUF810)"/>
    <property type="match status" value="1"/>
</dbReference>
<protein>
    <submittedName>
        <fullName evidence="4">Uncharacterized protein</fullName>
    </submittedName>
</protein>
<dbReference type="InterPro" id="IPR057984">
    <property type="entry name" value="PATROL1_C"/>
</dbReference>
<dbReference type="InterPro" id="IPR008528">
    <property type="entry name" value="unc-13_homologue"/>
</dbReference>
<dbReference type="PANTHER" id="PTHR31280">
    <property type="entry name" value="PROTEIN UNC-13 HOMOLOG"/>
    <property type="match status" value="1"/>
</dbReference>
<accession>A0ABD3AN18</accession>
<evidence type="ECO:0000313" key="4">
    <source>
        <dbReference type="EMBL" id="KAL3532512.1"/>
    </source>
</evidence>
<dbReference type="EMBL" id="JBJUIK010000003">
    <property type="protein sequence ID" value="KAL3532512.1"/>
    <property type="molecule type" value="Genomic_DNA"/>
</dbReference>
<feature type="domain" description="MHD1" evidence="2">
    <location>
        <begin position="568"/>
        <end position="711"/>
    </location>
</feature>
<feature type="domain" description="MHD2" evidence="3">
    <location>
        <begin position="842"/>
        <end position="952"/>
    </location>
</feature>
<dbReference type="Proteomes" id="UP001630127">
    <property type="component" value="Unassembled WGS sequence"/>
</dbReference>
<gene>
    <name evidence="4" type="ORF">ACH5RR_006033</name>
</gene>
<dbReference type="PROSITE" id="PS51258">
    <property type="entry name" value="MHD1"/>
    <property type="match status" value="1"/>
</dbReference>
<name>A0ABD3AN18_9GENT</name>
<comment type="caution">
    <text evidence="4">The sequence shown here is derived from an EMBL/GenBank/DDBJ whole genome shotgun (WGS) entry which is preliminary data.</text>
</comment>
<proteinExistence type="predicted"/>
<dbReference type="InterPro" id="IPR014770">
    <property type="entry name" value="Munc13_1"/>
</dbReference>
<evidence type="ECO:0000313" key="5">
    <source>
        <dbReference type="Proteomes" id="UP001630127"/>
    </source>
</evidence>
<sequence length="1011" mass="113681">MDVLSYAYRDSTSLAKTKAQNFQQTINNNSNTTATKMVPKYNNPTSKVQLLPPELLEDHHLPNPFGELGLHFTESELRETAYEILIGACRSSGASRPLTYVSNSERIAERSQSMSPSLQRSVTSAAASKVKGALGLKSRRKNLGSDSVKVEAEGRNSVRQTQKKRSSTVGELMRVQMRVSEQTDSRVRRAFLRLATGQLGRRIELMVLPLELLQQFKSSDFPSQLEYEAWQKRNLKILEAGLLLHPHLPLDKTDSSAQQLRQIIREASEKPMENGKHSQSIQVLRNAVMSLASRSFDGSSTGMCHWADGIPLNLHLYQILLEACFEVNDETAVIDEVDEVLELIKRTWVILGINQNLHHLCLAWVLFCRYIATGQVGNDLLFATNSLLLEVEKDEGTKDPAYWRILNSTLSLILGWAEKRLLAYHDNFYRGNIDIMENVLSVGISAARVLVDDGSHENQRKGKEVAIACGRVDSYIRSSLQHAFSQEKEKIISSRQTSKNRQHSLPMLSILAQNITDLAFNEKEIFSPILKQWHPLATGVAAATLHACYRNELKHFVSDITELTPDAVQVLIASEKLEKDLVQMAVTDSVDSDDGGKAIIQEMTPYETDSVMMNLVKSWIKLRVDRLKEWVERNLQQEVWNPRANKERFAPSAVEVLRIIDETLDAFFLLPIASHQVLIPDLVHGLDTCLQNYILEAKSGCGSKDTFLPTLPALTRCTAGLKFGIFKKKDKSYIIQGTKSQVGSSDVDNSFGIPKLCIRINTMHLIRKELEVLDKRIISNLANTGYVQDDIVTISSGKMFELAAAACVEGILQLSEATAYKIIFHDLDHVFWDYLYVGEVSSSRIEPFLQELEQNLEVISATVHDRIRTRVITQVMKASFDGFLLVLLAGGPSRAFTLQDAAVLDEDFKLLMDLFWSDGDGLPTDLIDKHSSSTKNVLQLFHTDTVNLIEQFKLATLDRYGASDKSRLPLPPTSCQWSPTEPNTILRVLCHRSDEIATKFLKKTYHFPKKL</sequence>
<evidence type="ECO:0000259" key="2">
    <source>
        <dbReference type="PROSITE" id="PS51258"/>
    </source>
</evidence>
<dbReference type="AlphaFoldDB" id="A0ABD3AN18"/>
<evidence type="ECO:0000259" key="3">
    <source>
        <dbReference type="PROSITE" id="PS51259"/>
    </source>
</evidence>
<feature type="region of interest" description="Disordered" evidence="1">
    <location>
        <begin position="145"/>
        <end position="168"/>
    </location>
</feature>
<evidence type="ECO:0000256" key="1">
    <source>
        <dbReference type="SAM" id="MobiDB-lite"/>
    </source>
</evidence>
<organism evidence="4 5">
    <name type="scientific">Cinchona calisaya</name>
    <dbReference type="NCBI Taxonomy" id="153742"/>
    <lineage>
        <taxon>Eukaryota</taxon>
        <taxon>Viridiplantae</taxon>
        <taxon>Streptophyta</taxon>
        <taxon>Embryophyta</taxon>
        <taxon>Tracheophyta</taxon>
        <taxon>Spermatophyta</taxon>
        <taxon>Magnoliopsida</taxon>
        <taxon>eudicotyledons</taxon>
        <taxon>Gunneridae</taxon>
        <taxon>Pentapetalae</taxon>
        <taxon>asterids</taxon>
        <taxon>lamiids</taxon>
        <taxon>Gentianales</taxon>
        <taxon>Rubiaceae</taxon>
        <taxon>Cinchonoideae</taxon>
        <taxon>Cinchoneae</taxon>
        <taxon>Cinchona</taxon>
    </lineage>
</organism>